<reference evidence="6 7" key="1">
    <citation type="submission" date="2019-01" db="EMBL/GenBank/DDBJ databases">
        <authorList>
            <person name="Zhang S."/>
        </authorList>
    </citation>
    <scope>NUCLEOTIDE SEQUENCE [LARGE SCALE GENOMIC DNA]</scope>
    <source>
        <strain evidence="6 7">1626</strain>
    </source>
</reference>
<dbReference type="Proteomes" id="UP000298681">
    <property type="component" value="Unassembled WGS sequence"/>
</dbReference>
<sequence>MGSMLILLVIVGLAVVLAMWGVGIYNGLVTARNAFKNAFAQIDVQLQRRFDLIPNLVETAKGYLSHERQTLEAVVAARGAAINGLQAAAANPGDPAAMAELAQTQGALNGALGRLLAVVEAYPDLKASQNMMQLTEELTSTENRVAFARQAYNDAVMVYNNKREVFPSSVVAGMFRFEQAALLEIAADRAEVREAPKVQF</sequence>
<evidence type="ECO:0000313" key="6">
    <source>
        <dbReference type="EMBL" id="TKS52755.1"/>
    </source>
</evidence>
<dbReference type="RefSeq" id="WP_134674843.1">
    <property type="nucleotide sequence ID" value="NZ_SPUH01000002.1"/>
</dbReference>
<keyword evidence="3" id="KW-0812">Transmembrane</keyword>
<comment type="subcellular location">
    <subcellularLocation>
        <location evidence="1">Membrane</location>
        <topology evidence="1">Single-pass membrane protein</topology>
    </subcellularLocation>
</comment>
<dbReference type="InterPro" id="IPR007156">
    <property type="entry name" value="MamQ_LemA"/>
</dbReference>
<protein>
    <submittedName>
        <fullName evidence="6">LemA family protein</fullName>
    </submittedName>
</protein>
<dbReference type="EMBL" id="SPUH01000002">
    <property type="protein sequence ID" value="TKS52755.1"/>
    <property type="molecule type" value="Genomic_DNA"/>
</dbReference>
<name>A0A4Z1R2J1_9GAMM</name>
<comment type="similarity">
    <text evidence="2">Belongs to the LemA family.</text>
</comment>
<dbReference type="AlphaFoldDB" id="A0A4Z1R2J1"/>
<proteinExistence type="inferred from homology"/>
<keyword evidence="4" id="KW-1133">Transmembrane helix</keyword>
<evidence type="ECO:0000256" key="2">
    <source>
        <dbReference type="ARBA" id="ARBA00008854"/>
    </source>
</evidence>
<organism evidence="6 7">
    <name type="scientific">Luteimonas yindakuii</name>
    <dbReference type="NCBI Taxonomy" id="2565782"/>
    <lineage>
        <taxon>Bacteria</taxon>
        <taxon>Pseudomonadati</taxon>
        <taxon>Pseudomonadota</taxon>
        <taxon>Gammaproteobacteria</taxon>
        <taxon>Lysobacterales</taxon>
        <taxon>Lysobacteraceae</taxon>
        <taxon>Luteimonas</taxon>
    </lineage>
</organism>
<evidence type="ECO:0000256" key="1">
    <source>
        <dbReference type="ARBA" id="ARBA00004167"/>
    </source>
</evidence>
<evidence type="ECO:0000256" key="3">
    <source>
        <dbReference type="ARBA" id="ARBA00022692"/>
    </source>
</evidence>
<dbReference type="Gene3D" id="1.20.1440.20">
    <property type="entry name" value="LemA-like domain"/>
    <property type="match status" value="1"/>
</dbReference>
<dbReference type="SUPFAM" id="SSF140478">
    <property type="entry name" value="LemA-like"/>
    <property type="match status" value="1"/>
</dbReference>
<dbReference type="InterPro" id="IPR023353">
    <property type="entry name" value="LemA-like_dom_sf"/>
</dbReference>
<keyword evidence="5" id="KW-0472">Membrane</keyword>
<dbReference type="Pfam" id="PF04011">
    <property type="entry name" value="LemA"/>
    <property type="match status" value="1"/>
</dbReference>
<dbReference type="GO" id="GO:0016020">
    <property type="term" value="C:membrane"/>
    <property type="evidence" value="ECO:0007669"/>
    <property type="project" value="UniProtKB-SubCell"/>
</dbReference>
<keyword evidence="7" id="KW-1185">Reference proteome</keyword>
<comment type="caution">
    <text evidence="6">The sequence shown here is derived from an EMBL/GenBank/DDBJ whole genome shotgun (WGS) entry which is preliminary data.</text>
</comment>
<accession>A0A4Z1R2J1</accession>
<dbReference type="PANTHER" id="PTHR34478:SF2">
    <property type="entry name" value="MEMBRANE PROTEIN"/>
    <property type="match status" value="1"/>
</dbReference>
<dbReference type="PANTHER" id="PTHR34478">
    <property type="entry name" value="PROTEIN LEMA"/>
    <property type="match status" value="1"/>
</dbReference>
<evidence type="ECO:0000313" key="7">
    <source>
        <dbReference type="Proteomes" id="UP000298681"/>
    </source>
</evidence>
<gene>
    <name evidence="6" type="ORF">E4582_10945</name>
</gene>
<evidence type="ECO:0000256" key="4">
    <source>
        <dbReference type="ARBA" id="ARBA00022989"/>
    </source>
</evidence>
<evidence type="ECO:0000256" key="5">
    <source>
        <dbReference type="ARBA" id="ARBA00023136"/>
    </source>
</evidence>